<evidence type="ECO:0000259" key="2">
    <source>
        <dbReference type="PROSITE" id="PS50186"/>
    </source>
</evidence>
<dbReference type="SUPFAM" id="SSF46785">
    <property type="entry name" value="Winged helix' DNA-binding domain"/>
    <property type="match status" value="1"/>
</dbReference>
<dbReference type="Proteomes" id="UP000515146">
    <property type="component" value="Unplaced"/>
</dbReference>
<dbReference type="CTD" id="38176"/>
<dbReference type="Pfam" id="PF12257">
    <property type="entry name" value="IML1"/>
    <property type="match status" value="1"/>
</dbReference>
<dbReference type="InterPro" id="IPR036388">
    <property type="entry name" value="WH-like_DNA-bd_sf"/>
</dbReference>
<dbReference type="GO" id="GO:0010508">
    <property type="term" value="P:positive regulation of autophagy"/>
    <property type="evidence" value="ECO:0007669"/>
    <property type="project" value="TreeGrafter"/>
</dbReference>
<evidence type="ECO:0000313" key="3">
    <source>
        <dbReference type="Proteomes" id="UP000515146"/>
    </source>
</evidence>
<dbReference type="PROSITE" id="PS50186">
    <property type="entry name" value="DEP"/>
    <property type="match status" value="1"/>
</dbReference>
<dbReference type="GO" id="GO:0035556">
    <property type="term" value="P:intracellular signal transduction"/>
    <property type="evidence" value="ECO:0007669"/>
    <property type="project" value="InterPro"/>
</dbReference>
<gene>
    <name evidence="4" type="primary">LOC113795042</name>
</gene>
<protein>
    <submittedName>
        <fullName evidence="4">GATOR complex protein DEPDC5-like</fullName>
    </submittedName>
</protein>
<feature type="region of interest" description="Disordered" evidence="1">
    <location>
        <begin position="1120"/>
        <end position="1153"/>
    </location>
</feature>
<feature type="domain" description="DEP" evidence="2">
    <location>
        <begin position="1227"/>
        <end position="1288"/>
    </location>
</feature>
<dbReference type="Gene3D" id="1.10.10.10">
    <property type="entry name" value="Winged helix-like DNA-binding domain superfamily/Winged helix DNA-binding domain"/>
    <property type="match status" value="1"/>
</dbReference>
<dbReference type="RefSeq" id="XP_027201021.1">
    <property type="nucleotide sequence ID" value="XM_027345220.1"/>
</dbReference>
<dbReference type="GO" id="GO:0034198">
    <property type="term" value="P:cellular response to amino acid starvation"/>
    <property type="evidence" value="ECO:0007669"/>
    <property type="project" value="TreeGrafter"/>
</dbReference>
<evidence type="ECO:0000313" key="4">
    <source>
        <dbReference type="RefSeq" id="XP_027201021.1"/>
    </source>
</evidence>
<dbReference type="GO" id="GO:1990130">
    <property type="term" value="C:GATOR1 complex"/>
    <property type="evidence" value="ECO:0007669"/>
    <property type="project" value="TreeGrafter"/>
</dbReference>
<dbReference type="KEGG" id="dpte:113795042"/>
<dbReference type="OMA" id="FEKCVNG"/>
<dbReference type="OrthoDB" id="39497at2759"/>
<dbReference type="Pfam" id="PF23013">
    <property type="entry name" value="IML1_N"/>
    <property type="match status" value="1"/>
</dbReference>
<dbReference type="InterPro" id="IPR027244">
    <property type="entry name" value="IML1"/>
</dbReference>
<dbReference type="InterPro" id="IPR055213">
    <property type="entry name" value="IML1_double_psi_beta_barrel"/>
</dbReference>
<dbReference type="InterPro" id="IPR000591">
    <property type="entry name" value="DEP_dom"/>
</dbReference>
<feature type="compositionally biased region" description="Polar residues" evidence="1">
    <location>
        <begin position="1120"/>
        <end position="1146"/>
    </location>
</feature>
<dbReference type="FunCoup" id="A0A6P6Y7P8">
    <property type="interactions" value="692"/>
</dbReference>
<accession>A0A6P6Y7P8</accession>
<keyword evidence="3" id="KW-1185">Reference proteome</keyword>
<dbReference type="Pfam" id="PF19418">
    <property type="entry name" value="DEPDC5_CTD"/>
    <property type="match status" value="1"/>
</dbReference>
<reference evidence="4" key="1">
    <citation type="submission" date="2025-08" db="UniProtKB">
        <authorList>
            <consortium name="RefSeq"/>
        </authorList>
    </citation>
    <scope>IDENTIFICATION</scope>
    <source>
        <strain evidence="4">Airmid</strain>
    </source>
</reference>
<organism evidence="3 4">
    <name type="scientific">Dermatophagoides pteronyssinus</name>
    <name type="common">European house dust mite</name>
    <dbReference type="NCBI Taxonomy" id="6956"/>
    <lineage>
        <taxon>Eukaryota</taxon>
        <taxon>Metazoa</taxon>
        <taxon>Ecdysozoa</taxon>
        <taxon>Arthropoda</taxon>
        <taxon>Chelicerata</taxon>
        <taxon>Arachnida</taxon>
        <taxon>Acari</taxon>
        <taxon>Acariformes</taxon>
        <taxon>Sarcoptiformes</taxon>
        <taxon>Astigmata</taxon>
        <taxon>Psoroptidia</taxon>
        <taxon>Analgoidea</taxon>
        <taxon>Pyroglyphidae</taxon>
        <taxon>Dermatophagoidinae</taxon>
        <taxon>Dermatophagoides</taxon>
    </lineage>
</organism>
<dbReference type="InParanoid" id="A0A6P6Y7P8"/>
<evidence type="ECO:0000256" key="1">
    <source>
        <dbReference type="SAM" id="MobiDB-lite"/>
    </source>
</evidence>
<proteinExistence type="predicted"/>
<sequence>MPTVKLNTHQRTHYQDDLVICQKDFPDFKIGDIVEIYSNEENFSRLILQITNVDKPKVNFPTITIEQSIAQTFQLRIFSDVIMNILDKNIVALDSVELFFKDQYLARSDMWRLKKHITNTSVYLNKKIEFSNIRCQVFEMWHHGIRWASGYINDETKVVFRSASSMVYLFLQMSSEMWDYDINGDLYFEKAVKGFLSDLFNKWKTFNCSHDVTIVMFSRTFYQASDINEFPESMRECLQQDYQGRFYEDYYRVAVQNERFDDWSPTLIYLRELFNLYEEEVIHYHEKRGLKGVKAYNSTASQGNFLEVLNMSLNVFERHNLDRSFDRTGQLSVVISPGVGVYEVDLDLTNITKQRIIDNGIGSDLVCLGEQPLHAVPLFKFNSRHSNMSNDQYNMPHWINLSFYSSKQRFPSSNFIPRIKMPNISPPEQDNNSMKISPLVNKKSSNLNLPPFIHNHRNSEISSTSGGIDLTSCQNIPFIDYDEYDNQIFRTSITNKHQQQSSSSVFMINQHGTFLHHNHHHHHVPIHTQRMIMSYNRNSTDGNSLMIIDEQQRPKRRQSVVVPSRSAYSKLSLSQSPKNNDNGGDMIDNIGAAASSIDVLQQQRPKNNSFSHNLSTSVENKSNNDGYLKIKSKDDIIVHKFRDQLLSTKALINPFDPSHVTIKLNSNRRRWTHVFPLGPTGIFMQQHHYQAIPNQNNRMMNNTTINNNNNNTVNDDINNILYDSIELLSKDKNFKRKSFDQIDGGQSTKNINDKNIDLKKNLTKSRSNALIELVDKKSTPSIIANETTTTTDIHQKQRSLLLTDNSLLWAWGATGEQEWTPAITTGVDWKSLVMPACLPITTDFLPDKRTLEQEYVTHIYDLLPEEQANELYQQRFMKSIDNIDGYGGGGGGNSGSGGSGSGGNSNNHKKMNMLTIDQFYNELINQRLQQGFQIILLPTNEIRYTFASDRTGGNKFTFILSIGRIYHELAHKENRISIINYHPRHPYKANNIRYCYRIRTPDNETYGVSWVAFTSEKLENYKWNYLDNYICLRGASAEYPLIESLKYWRFRLLVLPTQHSKTKKIIDRYISGDNEFNCDLYDVFSFDEKIQLQKGFIKLLKVINGVKLISTNKSIENKNCQQQSLLTRRNSSTSIQTPPTSANSGDNPEASPLSLIDAPNYRQIKHEKLSSTNRLSNDSCQMDQYDSIPEQIPSKKISIKSLSNDIIDFMQQQSSNLFSIRFRNLPEYTFISLEAIEWAVKNIENISNETIAEQMFQNFLNNDLIRHASGDQTQTIFKRGFHLYCLMTEQNRQFFSKNQIDREYFERAWMEVGIVQQHNPKDVENSAASTSTTTFEEEQSIISNQTPEFTFKNFQIELDSKTDRVEWVNVKYHSLYDPEQAFEMIMEWMCATGNAIPEKVSQWSRTKGTNLHIVPIPWDPFALPFSNRSDPLRGPIYISLNLDCLLCFKIMEDDGGLFNFQEKILVKFGFIPFHDPTTENQRQFVHVSGSIFVMIPSKQSTQKNPNKRGKFLQVCFDDYCIDQEMGHEAYITRHFSGMQLKGQDAHIDTKIGFLWCWNYLITKRWKTNVTGDENSMRKIMQDFRGFCQNKDNRLVEFYNNVYHPKPMNT</sequence>
<dbReference type="GO" id="GO:0005096">
    <property type="term" value="F:GTPase activator activity"/>
    <property type="evidence" value="ECO:0007669"/>
    <property type="project" value="InterPro"/>
</dbReference>
<dbReference type="InterPro" id="IPR036390">
    <property type="entry name" value="WH_DNA-bd_sf"/>
</dbReference>
<dbReference type="GO" id="GO:1904262">
    <property type="term" value="P:negative regulation of TORC1 signaling"/>
    <property type="evidence" value="ECO:0007669"/>
    <property type="project" value="TreeGrafter"/>
</dbReference>
<feature type="compositionally biased region" description="Polar residues" evidence="1">
    <location>
        <begin position="566"/>
        <end position="578"/>
    </location>
</feature>
<dbReference type="GO" id="GO:0005765">
    <property type="term" value="C:lysosomal membrane"/>
    <property type="evidence" value="ECO:0007669"/>
    <property type="project" value="TreeGrafter"/>
</dbReference>
<dbReference type="InterPro" id="IPR045838">
    <property type="entry name" value="DEPDC5_CTD"/>
</dbReference>
<dbReference type="PANTHER" id="PTHR13179">
    <property type="entry name" value="DEP DOMAIN CONTAINING PROTEIN 5"/>
    <property type="match status" value="1"/>
</dbReference>
<feature type="region of interest" description="Disordered" evidence="1">
    <location>
        <begin position="551"/>
        <end position="588"/>
    </location>
</feature>
<feature type="compositionally biased region" description="Low complexity" evidence="1">
    <location>
        <begin position="579"/>
        <end position="588"/>
    </location>
</feature>
<dbReference type="PANTHER" id="PTHR13179:SF8">
    <property type="entry name" value="GATOR COMPLEX PROTEIN DEPDC5"/>
    <property type="match status" value="1"/>
</dbReference>
<name>A0A6P6Y7P8_DERPT</name>
<dbReference type="InterPro" id="IPR048255">
    <property type="entry name" value="IML1_N"/>
</dbReference>